<dbReference type="Pfam" id="PF17919">
    <property type="entry name" value="RT_RNaseH_2"/>
    <property type="match status" value="1"/>
</dbReference>
<dbReference type="InterPro" id="IPR043128">
    <property type="entry name" value="Rev_trsase/Diguanyl_cyclase"/>
</dbReference>
<dbReference type="PANTHER" id="PTHR48475:SF2">
    <property type="entry name" value="RIBONUCLEASE H"/>
    <property type="match status" value="1"/>
</dbReference>
<organism evidence="2 3">
    <name type="scientific">Lithospermum erythrorhizon</name>
    <name type="common">Purple gromwell</name>
    <name type="synonym">Lithospermum officinale var. erythrorhizon</name>
    <dbReference type="NCBI Taxonomy" id="34254"/>
    <lineage>
        <taxon>Eukaryota</taxon>
        <taxon>Viridiplantae</taxon>
        <taxon>Streptophyta</taxon>
        <taxon>Embryophyta</taxon>
        <taxon>Tracheophyta</taxon>
        <taxon>Spermatophyta</taxon>
        <taxon>Magnoliopsida</taxon>
        <taxon>eudicotyledons</taxon>
        <taxon>Gunneridae</taxon>
        <taxon>Pentapetalae</taxon>
        <taxon>asterids</taxon>
        <taxon>lamiids</taxon>
        <taxon>Boraginales</taxon>
        <taxon>Boraginaceae</taxon>
        <taxon>Boraginoideae</taxon>
        <taxon>Lithospermeae</taxon>
        <taxon>Lithospermum</taxon>
    </lineage>
</organism>
<dbReference type="EMBL" id="BAABME010024927">
    <property type="protein sequence ID" value="GAA0171161.1"/>
    <property type="molecule type" value="Genomic_DNA"/>
</dbReference>
<feature type="domain" description="Reverse transcriptase/retrotransposon-derived protein RNase H-like" evidence="1">
    <location>
        <begin position="48"/>
        <end position="146"/>
    </location>
</feature>
<protein>
    <recommendedName>
        <fullName evidence="1">Reverse transcriptase/retrotransposon-derived protein RNase H-like domain-containing protein</fullName>
    </recommendedName>
</protein>
<name>A0AAV3R683_LITER</name>
<evidence type="ECO:0000313" key="3">
    <source>
        <dbReference type="Proteomes" id="UP001454036"/>
    </source>
</evidence>
<dbReference type="Proteomes" id="UP001454036">
    <property type="component" value="Unassembled WGS sequence"/>
</dbReference>
<proteinExistence type="predicted"/>
<gene>
    <name evidence="2" type="ORF">LIER_41096</name>
</gene>
<dbReference type="InterPro" id="IPR041577">
    <property type="entry name" value="RT_RNaseH_2"/>
</dbReference>
<dbReference type="AlphaFoldDB" id="A0AAV3R683"/>
<reference evidence="2 3" key="1">
    <citation type="submission" date="2024-01" db="EMBL/GenBank/DDBJ databases">
        <title>The complete chloroplast genome sequence of Lithospermum erythrorhizon: insights into the phylogenetic relationship among Boraginaceae species and the maternal lineages of purple gromwells.</title>
        <authorList>
            <person name="Okada T."/>
            <person name="Watanabe K."/>
        </authorList>
    </citation>
    <scope>NUCLEOTIDE SEQUENCE [LARGE SCALE GENOMIC DNA]</scope>
</reference>
<evidence type="ECO:0000259" key="1">
    <source>
        <dbReference type="Pfam" id="PF17919"/>
    </source>
</evidence>
<dbReference type="Gene3D" id="3.30.70.270">
    <property type="match status" value="1"/>
</dbReference>
<comment type="caution">
    <text evidence="2">The sequence shown here is derived from an EMBL/GenBank/DDBJ whole genome shotgun (WGS) entry which is preliminary data.</text>
</comment>
<sequence length="167" mass="19079">MKPPNSYKDVQKLISCLASLNRFTSRSSERNLPFFKTLRRMSKEKFNWDEESDMAFQELNKYLGSGQLLLHREPCETLQIYLAISDVAVSSVLVGEAYLIQKPIYYVSHVLGGADERYLIIDKASFALIISARMLKDYFESYPTKVITDQPLKRVLTSPALSGRLTT</sequence>
<dbReference type="InterPro" id="IPR043502">
    <property type="entry name" value="DNA/RNA_pol_sf"/>
</dbReference>
<evidence type="ECO:0000313" key="2">
    <source>
        <dbReference type="EMBL" id="GAA0171161.1"/>
    </source>
</evidence>
<dbReference type="PANTHER" id="PTHR48475">
    <property type="entry name" value="RIBONUCLEASE H"/>
    <property type="match status" value="1"/>
</dbReference>
<accession>A0AAV3R683</accession>
<dbReference type="SUPFAM" id="SSF56672">
    <property type="entry name" value="DNA/RNA polymerases"/>
    <property type="match status" value="1"/>
</dbReference>
<keyword evidence="3" id="KW-1185">Reference proteome</keyword>